<name>A0ABS2KYC6_9NOCA</name>
<comment type="caution">
    <text evidence="3">The sequence shown here is derived from an EMBL/GenBank/DDBJ whole genome shotgun (WGS) entry which is preliminary data.</text>
</comment>
<evidence type="ECO:0000256" key="1">
    <source>
        <dbReference type="ARBA" id="ARBA00008791"/>
    </source>
</evidence>
<dbReference type="RefSeq" id="WP_204869626.1">
    <property type="nucleotide sequence ID" value="NZ_JAFBBK010000001.1"/>
</dbReference>
<evidence type="ECO:0000313" key="3">
    <source>
        <dbReference type="EMBL" id="MBM7416934.1"/>
    </source>
</evidence>
<dbReference type="PRINTS" id="PR01438">
    <property type="entry name" value="UNVRSLSTRESS"/>
</dbReference>
<dbReference type="InterPro" id="IPR006016">
    <property type="entry name" value="UspA"/>
</dbReference>
<dbReference type="SUPFAM" id="SSF52402">
    <property type="entry name" value="Adenine nucleotide alpha hydrolases-like"/>
    <property type="match status" value="1"/>
</dbReference>
<proteinExistence type="inferred from homology"/>
<feature type="domain" description="UspA" evidence="2">
    <location>
        <begin position="3"/>
        <end position="132"/>
    </location>
</feature>
<protein>
    <submittedName>
        <fullName evidence="3">Nucleotide-binding universal stress UspA family protein</fullName>
    </submittedName>
</protein>
<dbReference type="Pfam" id="PF00582">
    <property type="entry name" value="Usp"/>
    <property type="match status" value="1"/>
</dbReference>
<gene>
    <name evidence="3" type="ORF">JOE42_003667</name>
</gene>
<evidence type="ECO:0000259" key="2">
    <source>
        <dbReference type="Pfam" id="PF00582"/>
    </source>
</evidence>
<dbReference type="InterPro" id="IPR014729">
    <property type="entry name" value="Rossmann-like_a/b/a_fold"/>
</dbReference>
<dbReference type="CDD" id="cd00293">
    <property type="entry name" value="USP-like"/>
    <property type="match status" value="1"/>
</dbReference>
<dbReference type="EMBL" id="JAFBBK010000001">
    <property type="protein sequence ID" value="MBM7416934.1"/>
    <property type="molecule type" value="Genomic_DNA"/>
</dbReference>
<comment type="similarity">
    <text evidence="1">Belongs to the universal stress protein A family.</text>
</comment>
<dbReference type="Gene3D" id="3.40.50.620">
    <property type="entry name" value="HUPs"/>
    <property type="match status" value="1"/>
</dbReference>
<dbReference type="InterPro" id="IPR006015">
    <property type="entry name" value="Universal_stress_UspA"/>
</dbReference>
<dbReference type="Proteomes" id="UP000703038">
    <property type="component" value="Unassembled WGS sequence"/>
</dbReference>
<evidence type="ECO:0000313" key="4">
    <source>
        <dbReference type="Proteomes" id="UP000703038"/>
    </source>
</evidence>
<organism evidence="3 4">
    <name type="scientific">Rhodococcoides corynebacterioides</name>
    <dbReference type="NCBI Taxonomy" id="53972"/>
    <lineage>
        <taxon>Bacteria</taxon>
        <taxon>Bacillati</taxon>
        <taxon>Actinomycetota</taxon>
        <taxon>Actinomycetes</taxon>
        <taxon>Mycobacteriales</taxon>
        <taxon>Nocardiaceae</taxon>
        <taxon>Rhodococcoides</taxon>
    </lineage>
</organism>
<reference evidence="3 4" key="1">
    <citation type="submission" date="2021-01" db="EMBL/GenBank/DDBJ databases">
        <title>Genomics of switchgrass bacterial isolates.</title>
        <authorList>
            <person name="Shade A."/>
        </authorList>
    </citation>
    <scope>NUCLEOTIDE SEQUENCE [LARGE SCALE GENOMIC DNA]</scope>
    <source>
        <strain evidence="3 4">PvP111</strain>
    </source>
</reference>
<keyword evidence="4" id="KW-1185">Reference proteome</keyword>
<accession>A0ABS2KYC6</accession>
<sequence>MSVAVVHNSSEEGRKALGSAVQQARSARTELVVLHAFSGSADPSSEAKEAAAVEDSIRASLAALGESEAQWTLAAAQPDPDATTTLLALIDKANAELLVVGSRHRSAVGKFLMGQAVQRLLLETPVPVLLVKS</sequence>